<keyword evidence="2" id="KW-0472">Membrane</keyword>
<feature type="transmembrane region" description="Helical" evidence="2">
    <location>
        <begin position="215"/>
        <end position="241"/>
    </location>
</feature>
<feature type="transmembrane region" description="Helical" evidence="2">
    <location>
        <begin position="770"/>
        <end position="792"/>
    </location>
</feature>
<reference evidence="3" key="1">
    <citation type="submission" date="2021-12" db="EMBL/GenBank/DDBJ databases">
        <authorList>
            <person name="Zaccaron A."/>
            <person name="Stergiopoulos I."/>
        </authorList>
    </citation>
    <scope>NUCLEOTIDE SEQUENCE</scope>
    <source>
        <strain evidence="3">Race5_Kim</strain>
    </source>
</reference>
<feature type="transmembrane region" description="Helical" evidence="2">
    <location>
        <begin position="148"/>
        <end position="167"/>
    </location>
</feature>
<feature type="region of interest" description="Disordered" evidence="1">
    <location>
        <begin position="1"/>
        <end position="21"/>
    </location>
</feature>
<dbReference type="KEGG" id="ffu:CLAFUR5_10046"/>
<keyword evidence="4" id="KW-1185">Reference proteome</keyword>
<reference evidence="3" key="2">
    <citation type="journal article" date="2022" name="Microb. Genom.">
        <title>A chromosome-scale genome assembly of the tomato pathogen Cladosporium fulvum reveals a compartmentalized genome architecture and the presence of a dispensable chromosome.</title>
        <authorList>
            <person name="Zaccaron A.Z."/>
            <person name="Chen L.H."/>
            <person name="Samaras A."/>
            <person name="Stergiopoulos I."/>
        </authorList>
    </citation>
    <scope>NUCLEOTIDE SEQUENCE</scope>
    <source>
        <strain evidence="3">Race5_Kim</strain>
    </source>
</reference>
<evidence type="ECO:0000256" key="2">
    <source>
        <dbReference type="SAM" id="Phobius"/>
    </source>
</evidence>
<gene>
    <name evidence="3" type="ORF">CLAFUR5_10046</name>
</gene>
<keyword evidence="2" id="KW-0812">Transmembrane</keyword>
<dbReference type="Proteomes" id="UP000756132">
    <property type="component" value="Chromosome 7"/>
</dbReference>
<protein>
    <submittedName>
        <fullName evidence="3">Uncharacterized protein</fullName>
    </submittedName>
</protein>
<dbReference type="OrthoDB" id="3647678at2759"/>
<evidence type="ECO:0000256" key="1">
    <source>
        <dbReference type="SAM" id="MobiDB-lite"/>
    </source>
</evidence>
<evidence type="ECO:0000313" key="4">
    <source>
        <dbReference type="Proteomes" id="UP000756132"/>
    </source>
</evidence>
<sequence length="848" mass="95193">MEPLRDTELSPLDPTHSVPAPFDRVKSRYTGIFVEGQEDDLRPLTPGEHHPLHNSHWESERPPFLKTVAIQGFALLWLAPIGTLLYLNWKPHIIGASAWCPFGHCLPRVWDPYISKNEATAYELPAKFDRETHNLLGALQLVAKALEVWFIVIAGWLVYICTTILAGRRQGIPIGYFNRPTEFAEVAGLFDPLLWFTLRRLPSVRDRSRKGRKRVYLFVVTTIFLCFVCNLMGPAVAVLLIPSLQWVQTGAMEHHVYVESGAIEPPNAQGYLFADSQCYESSTDPEEDRIQKNRLTAMFYAHNYSCSWPWSQNLDAWMDSYYAVAPQSYQSAIVSNSIISVQNATSFTFNMTSLPISSNKSAGLDDAASVVWVPSRGVLTNMSNDISMVAYISYGEGSSEMRDEYGLSQAEFDSYAECNNTVQTFLHRDGPILGSVVNAWLGVNNETHWTTMVDEDKWLKCYEGYDITNAPLAWTQGTEGMVSAKYTKCISIGTGWADGYKNASFSISGLYSESLKAYQPELSVFIHSSGKAAFLPEGRLPERVAVECLVKNRRVSDGALCDWDAFWRTGDDPKVRYRSKAVTTIEMLSSDNTLYNDAAQNPDYNRTDYPYNTTLVIDFVAYETFADYMLDPSRLTNSLYTTDYADNLSKTATLDDIKPVMVDPAWVLAAWTADSGAQMLVDDATARVYLLNAFAMILHENSDRATDPVLAQWSRIDAIGMMPIIQMLSMIDFNTTAVAPDAASDAQYPKLARFARIQVYAYGISSRTGWLGVVVTGVGCVVVLLEVVLGFIDRRRLRSLTQLLVAALEHQYTDEFRGVHDEKTISRVPFRLRHDTRNAGRFKFEKVG</sequence>
<organism evidence="3 4">
    <name type="scientific">Passalora fulva</name>
    <name type="common">Tomato leaf mold</name>
    <name type="synonym">Cladosporium fulvum</name>
    <dbReference type="NCBI Taxonomy" id="5499"/>
    <lineage>
        <taxon>Eukaryota</taxon>
        <taxon>Fungi</taxon>
        <taxon>Dikarya</taxon>
        <taxon>Ascomycota</taxon>
        <taxon>Pezizomycotina</taxon>
        <taxon>Dothideomycetes</taxon>
        <taxon>Dothideomycetidae</taxon>
        <taxon>Mycosphaerellales</taxon>
        <taxon>Mycosphaerellaceae</taxon>
        <taxon>Fulvia</taxon>
    </lineage>
</organism>
<keyword evidence="2" id="KW-1133">Transmembrane helix</keyword>
<dbReference type="EMBL" id="CP090169">
    <property type="protein sequence ID" value="UJO19774.1"/>
    <property type="molecule type" value="Genomic_DNA"/>
</dbReference>
<dbReference type="RefSeq" id="XP_047764140.1">
    <property type="nucleotide sequence ID" value="XM_047909194.1"/>
</dbReference>
<dbReference type="OMA" id="CTELAYS"/>
<accession>A0A9Q8PC76</accession>
<dbReference type="GeneID" id="71989924"/>
<name>A0A9Q8PC76_PASFU</name>
<proteinExistence type="predicted"/>
<evidence type="ECO:0000313" key="3">
    <source>
        <dbReference type="EMBL" id="UJO19774.1"/>
    </source>
</evidence>
<dbReference type="AlphaFoldDB" id="A0A9Q8PC76"/>